<proteinExistence type="predicted"/>
<dbReference type="EMBL" id="PNYC01000003">
    <property type="protein sequence ID" value="PMS37623.1"/>
    <property type="molecule type" value="Genomic_DNA"/>
</dbReference>
<reference evidence="2 3" key="1">
    <citation type="submission" date="2018-01" db="EMBL/GenBank/DDBJ databases">
        <title>Whole genome analyses suggest that Burkholderia sensu lato contains two further novel genera in the rhizoxinica-symbiotica group Mycetohabitans gen. nov., and Trinickia gen. nov.: implications for the evolution of diazotrophy and nodulation in the Burkholderiaceae.</title>
        <authorList>
            <person name="Estrada-de los Santos P."/>
            <person name="Palmer M."/>
            <person name="Chavez-Ramirez B."/>
            <person name="Beukes C."/>
            <person name="Steenkamp E.T."/>
            <person name="Hirsch A.M."/>
            <person name="Manyaka P."/>
            <person name="Maluk M."/>
            <person name="Lafos M."/>
            <person name="Crook M."/>
            <person name="Gross E."/>
            <person name="Simon M.F."/>
            <person name="Bueno dos Reis Junior F."/>
            <person name="Poole P.S."/>
            <person name="Venter S.N."/>
            <person name="James E.K."/>
        </authorList>
    </citation>
    <scope>NUCLEOTIDE SEQUENCE [LARGE SCALE GENOMIC DNA]</scope>
    <source>
        <strain evidence="2 3">JPY 581</strain>
    </source>
</reference>
<organism evidence="2 3">
    <name type="scientific">Trinickia symbiotica</name>
    <dbReference type="NCBI Taxonomy" id="863227"/>
    <lineage>
        <taxon>Bacteria</taxon>
        <taxon>Pseudomonadati</taxon>
        <taxon>Pseudomonadota</taxon>
        <taxon>Betaproteobacteria</taxon>
        <taxon>Burkholderiales</taxon>
        <taxon>Burkholderiaceae</taxon>
        <taxon>Trinickia</taxon>
    </lineage>
</organism>
<keyword evidence="3" id="KW-1185">Reference proteome</keyword>
<feature type="region of interest" description="Disordered" evidence="1">
    <location>
        <begin position="1"/>
        <end position="48"/>
    </location>
</feature>
<evidence type="ECO:0000256" key="1">
    <source>
        <dbReference type="SAM" id="MobiDB-lite"/>
    </source>
</evidence>
<dbReference type="Proteomes" id="UP000235777">
    <property type="component" value="Unassembled WGS sequence"/>
</dbReference>
<feature type="compositionally biased region" description="Basic and acidic residues" evidence="1">
    <location>
        <begin position="8"/>
        <end position="28"/>
    </location>
</feature>
<name>A0A2N7X780_9BURK</name>
<comment type="caution">
    <text evidence="2">The sequence shown here is derived from an EMBL/GenBank/DDBJ whole genome shotgun (WGS) entry which is preliminary data.</text>
</comment>
<gene>
    <name evidence="2" type="ORF">C0Z20_06580</name>
</gene>
<evidence type="ECO:0000313" key="2">
    <source>
        <dbReference type="EMBL" id="PMS37623.1"/>
    </source>
</evidence>
<sequence length="59" mass="6605">MLAARKGRTADDTRRDGSAKSNRHERTLARIGVAAEPLSESRNGERRRSRCRLTLLLTA</sequence>
<protein>
    <submittedName>
        <fullName evidence="2">Uncharacterized protein</fullName>
    </submittedName>
</protein>
<evidence type="ECO:0000313" key="3">
    <source>
        <dbReference type="Proteomes" id="UP000235777"/>
    </source>
</evidence>
<accession>A0A2N7X780</accession>
<dbReference type="AlphaFoldDB" id="A0A2N7X780"/>